<dbReference type="PROSITE" id="PS50138">
    <property type="entry name" value="BRCA2_REPEAT"/>
    <property type="match status" value="1"/>
</dbReference>
<name>A0A183EFG7_9BILA</name>
<evidence type="ECO:0000313" key="1">
    <source>
        <dbReference type="EMBL" id="VDN34399.1"/>
    </source>
</evidence>
<gene>
    <name evidence="1" type="ORF">GPUH_LOCUS19709</name>
</gene>
<evidence type="ECO:0000313" key="2">
    <source>
        <dbReference type="Proteomes" id="UP000271098"/>
    </source>
</evidence>
<dbReference type="Proteomes" id="UP000271098">
    <property type="component" value="Unassembled WGS sequence"/>
</dbReference>
<keyword evidence="2" id="KW-1185">Reference proteome</keyword>
<dbReference type="OrthoDB" id="1751331at2759"/>
<organism evidence="3">
    <name type="scientific">Gongylonema pulchrum</name>
    <dbReference type="NCBI Taxonomy" id="637853"/>
    <lineage>
        <taxon>Eukaryota</taxon>
        <taxon>Metazoa</taxon>
        <taxon>Ecdysozoa</taxon>
        <taxon>Nematoda</taxon>
        <taxon>Chromadorea</taxon>
        <taxon>Rhabditida</taxon>
        <taxon>Spirurina</taxon>
        <taxon>Spiruromorpha</taxon>
        <taxon>Spiruroidea</taxon>
        <taxon>Gongylonematidae</taxon>
        <taxon>Gongylonema</taxon>
    </lineage>
</organism>
<dbReference type="WBParaSite" id="GPUH_0001973301-mRNA-1">
    <property type="protein sequence ID" value="GPUH_0001973301-mRNA-1"/>
    <property type="gene ID" value="GPUH_0001973301"/>
</dbReference>
<sequence length="122" mass="13661">MLVLYLQMMNVGFVTASGKDIKVSEEALQKARDLFEELENSDDLPVQRASTPNTFALGHFPDTNKICYVLTIYFSDSTPVTPVAFSTAGATMRQCYKRISPAFRSPVVKNPRLENGLILKHF</sequence>
<dbReference type="EMBL" id="UYRT01089002">
    <property type="protein sequence ID" value="VDN34399.1"/>
    <property type="molecule type" value="Genomic_DNA"/>
</dbReference>
<proteinExistence type="predicted"/>
<dbReference type="Pfam" id="PF00634">
    <property type="entry name" value="BRCA2"/>
    <property type="match status" value="1"/>
</dbReference>
<reference evidence="1 2" key="2">
    <citation type="submission" date="2018-11" db="EMBL/GenBank/DDBJ databases">
        <authorList>
            <consortium name="Pathogen Informatics"/>
        </authorList>
    </citation>
    <scope>NUCLEOTIDE SEQUENCE [LARGE SCALE GENOMIC DNA]</scope>
</reference>
<reference evidence="3" key="1">
    <citation type="submission" date="2016-06" db="UniProtKB">
        <authorList>
            <consortium name="WormBaseParasite"/>
        </authorList>
    </citation>
    <scope>IDENTIFICATION</scope>
</reference>
<dbReference type="AlphaFoldDB" id="A0A183EFG7"/>
<accession>A0A183EFG7</accession>
<protein>
    <submittedName>
        <fullName evidence="3">ADF-H domain-containing protein</fullName>
    </submittedName>
</protein>
<dbReference type="InterPro" id="IPR002093">
    <property type="entry name" value="BRCA2_repeat"/>
</dbReference>
<evidence type="ECO:0000313" key="3">
    <source>
        <dbReference type="WBParaSite" id="GPUH_0001973301-mRNA-1"/>
    </source>
</evidence>